<dbReference type="GO" id="GO:0016020">
    <property type="term" value="C:membrane"/>
    <property type="evidence" value="ECO:0007669"/>
    <property type="project" value="UniProtKB-SubCell"/>
</dbReference>
<dbReference type="GO" id="GO:0000271">
    <property type="term" value="P:polysaccharide biosynthetic process"/>
    <property type="evidence" value="ECO:0007669"/>
    <property type="project" value="InterPro"/>
</dbReference>
<reference evidence="7 8" key="1">
    <citation type="submission" date="2019-03" db="EMBL/GenBank/DDBJ databases">
        <title>Complete Genome Sequence of Paraburkholderia dipogonis ICMP 19430T, a Nitrogen-fixing Symbiont of the South African Invasive Legume Dipogon lignosus in New Zealand.</title>
        <authorList>
            <person name="De Meyer S.E."/>
        </authorList>
    </citation>
    <scope>NUCLEOTIDE SEQUENCE [LARGE SCALE GENOMIC DNA]</scope>
    <source>
        <strain evidence="7 8">ICMP 19430</strain>
    </source>
</reference>
<dbReference type="EMBL" id="SNVI01000001">
    <property type="protein sequence ID" value="TFE45233.1"/>
    <property type="molecule type" value="Genomic_DNA"/>
</dbReference>
<keyword evidence="2 5" id="KW-0812">Transmembrane</keyword>
<dbReference type="RefSeq" id="WP_134456982.1">
    <property type="nucleotide sequence ID" value="NZ_JBHMFL010000165.1"/>
</dbReference>
<evidence type="ECO:0000313" key="8">
    <source>
        <dbReference type="Proteomes" id="UP000297385"/>
    </source>
</evidence>
<feature type="transmembrane region" description="Helical" evidence="5">
    <location>
        <begin position="12"/>
        <end position="32"/>
    </location>
</feature>
<dbReference type="AlphaFoldDB" id="A0A4Y8N6K3"/>
<comment type="caution">
    <text evidence="7">The sequence shown here is derived from an EMBL/GenBank/DDBJ whole genome shotgun (WGS) entry which is preliminary data.</text>
</comment>
<dbReference type="InterPro" id="IPR007267">
    <property type="entry name" value="GtrA_DPMS_TM"/>
</dbReference>
<accession>A0A4Y8N6K3</accession>
<evidence type="ECO:0000313" key="7">
    <source>
        <dbReference type="EMBL" id="TFE45233.1"/>
    </source>
</evidence>
<evidence type="ECO:0000256" key="3">
    <source>
        <dbReference type="ARBA" id="ARBA00022989"/>
    </source>
</evidence>
<protein>
    <submittedName>
        <fullName evidence="7">GtrA family protein</fullName>
    </submittedName>
</protein>
<feature type="domain" description="GtrA/DPMS transmembrane" evidence="6">
    <location>
        <begin position="20"/>
        <end position="139"/>
    </location>
</feature>
<dbReference type="Pfam" id="PF04138">
    <property type="entry name" value="GtrA_DPMS_TM"/>
    <property type="match status" value="1"/>
</dbReference>
<sequence>MTRVHSLAKRTFVSKSFLLFLLTGGFAAAVNWSSRIVYNKWMPYSAAIVVAYITGMITAFILAKLFVFTKSTQSTGRSVFFFTLVNLVAVVQTWAVSVGLAYYVFPRMGMTWHARDLAHAVGVAVPVFTSYVGHKKWSFKH</sequence>
<proteinExistence type="predicted"/>
<feature type="transmembrane region" description="Helical" evidence="5">
    <location>
        <begin position="44"/>
        <end position="67"/>
    </location>
</feature>
<evidence type="ECO:0000256" key="1">
    <source>
        <dbReference type="ARBA" id="ARBA00004141"/>
    </source>
</evidence>
<name>A0A4Y8N6K3_9BURK</name>
<feature type="transmembrane region" description="Helical" evidence="5">
    <location>
        <begin position="79"/>
        <end position="105"/>
    </location>
</feature>
<gene>
    <name evidence="7" type="ORF">E2553_09555</name>
</gene>
<evidence type="ECO:0000259" key="6">
    <source>
        <dbReference type="Pfam" id="PF04138"/>
    </source>
</evidence>
<organism evidence="7 8">
    <name type="scientific">Paraburkholderia dipogonis</name>
    <dbReference type="NCBI Taxonomy" id="1211383"/>
    <lineage>
        <taxon>Bacteria</taxon>
        <taxon>Pseudomonadati</taxon>
        <taxon>Pseudomonadota</taxon>
        <taxon>Betaproteobacteria</taxon>
        <taxon>Burkholderiales</taxon>
        <taxon>Burkholderiaceae</taxon>
        <taxon>Paraburkholderia</taxon>
    </lineage>
</organism>
<keyword evidence="3 5" id="KW-1133">Transmembrane helix</keyword>
<evidence type="ECO:0000256" key="5">
    <source>
        <dbReference type="SAM" id="Phobius"/>
    </source>
</evidence>
<evidence type="ECO:0000256" key="4">
    <source>
        <dbReference type="ARBA" id="ARBA00023136"/>
    </source>
</evidence>
<comment type="subcellular location">
    <subcellularLocation>
        <location evidence="1">Membrane</location>
        <topology evidence="1">Multi-pass membrane protein</topology>
    </subcellularLocation>
</comment>
<dbReference type="Proteomes" id="UP000297385">
    <property type="component" value="Unassembled WGS sequence"/>
</dbReference>
<dbReference type="GeneID" id="97309404"/>
<feature type="transmembrane region" description="Helical" evidence="5">
    <location>
        <begin position="117"/>
        <end position="134"/>
    </location>
</feature>
<evidence type="ECO:0000256" key="2">
    <source>
        <dbReference type="ARBA" id="ARBA00022692"/>
    </source>
</evidence>
<keyword evidence="4 5" id="KW-0472">Membrane</keyword>